<keyword evidence="5" id="KW-0143">Chaperone</keyword>
<evidence type="ECO:0000313" key="7">
    <source>
        <dbReference type="EMBL" id="KKR48190.1"/>
    </source>
</evidence>
<dbReference type="CDD" id="cd06257">
    <property type="entry name" value="DnaJ"/>
    <property type="match status" value="1"/>
</dbReference>
<dbReference type="GO" id="GO:0005737">
    <property type="term" value="C:cytoplasm"/>
    <property type="evidence" value="ECO:0007669"/>
    <property type="project" value="TreeGrafter"/>
</dbReference>
<dbReference type="InterPro" id="IPR018253">
    <property type="entry name" value="DnaJ_domain_CS"/>
</dbReference>
<protein>
    <submittedName>
        <fullName evidence="7">Chaperone DnaJ domain protein</fullName>
    </submittedName>
</protein>
<accession>A0A0G0TMC5</accession>
<dbReference type="PANTHER" id="PTHR43096">
    <property type="entry name" value="DNAJ HOMOLOG 1, MITOCHONDRIAL-RELATED"/>
    <property type="match status" value="1"/>
</dbReference>
<dbReference type="Pfam" id="PF00226">
    <property type="entry name" value="DnaJ"/>
    <property type="match status" value="1"/>
</dbReference>
<dbReference type="CDD" id="cd10747">
    <property type="entry name" value="DnaJ_C"/>
    <property type="match status" value="1"/>
</dbReference>
<reference evidence="7 8" key="1">
    <citation type="journal article" date="2015" name="Nature">
        <title>rRNA introns, odd ribosomes, and small enigmatic genomes across a large radiation of phyla.</title>
        <authorList>
            <person name="Brown C.T."/>
            <person name="Hug L.A."/>
            <person name="Thomas B.C."/>
            <person name="Sharon I."/>
            <person name="Castelle C.J."/>
            <person name="Singh A."/>
            <person name="Wilkins M.J."/>
            <person name="Williams K.H."/>
            <person name="Banfield J.F."/>
        </authorList>
    </citation>
    <scope>NUCLEOTIDE SEQUENCE [LARGE SCALE GENOMIC DNA]</scope>
</reference>
<dbReference type="PRINTS" id="PR00625">
    <property type="entry name" value="JDOMAIN"/>
</dbReference>
<dbReference type="Gene3D" id="1.10.287.110">
    <property type="entry name" value="DnaJ domain"/>
    <property type="match status" value="1"/>
</dbReference>
<dbReference type="PANTHER" id="PTHR43096:SF52">
    <property type="entry name" value="DNAJ HOMOLOG 1, MITOCHONDRIAL-RELATED"/>
    <property type="match status" value="1"/>
</dbReference>
<dbReference type="PATRIC" id="fig|1618405.3.peg.969"/>
<comment type="caution">
    <text evidence="7">The sequence shown here is derived from an EMBL/GenBank/DDBJ whole genome shotgun (WGS) entry which is preliminary data.</text>
</comment>
<dbReference type="SUPFAM" id="SSF49493">
    <property type="entry name" value="HSP40/DnaJ peptide-binding domain"/>
    <property type="match status" value="2"/>
</dbReference>
<dbReference type="SMART" id="SM00271">
    <property type="entry name" value="DnaJ"/>
    <property type="match status" value="1"/>
</dbReference>
<dbReference type="InterPro" id="IPR036869">
    <property type="entry name" value="J_dom_sf"/>
</dbReference>
<name>A0A0G0TMC5_9BACT</name>
<keyword evidence="2" id="KW-0677">Repeat</keyword>
<dbReference type="Proteomes" id="UP000034531">
    <property type="component" value="Unassembled WGS sequence"/>
</dbReference>
<keyword evidence="1" id="KW-0479">Metal-binding</keyword>
<dbReference type="FunFam" id="2.60.260.20:FF:000005">
    <property type="entry name" value="Chaperone protein dnaJ 1, mitochondrial"/>
    <property type="match status" value="1"/>
</dbReference>
<dbReference type="InterPro" id="IPR008971">
    <property type="entry name" value="HSP40/DnaJ_pept-bd"/>
</dbReference>
<dbReference type="Pfam" id="PF01556">
    <property type="entry name" value="DnaJ_C"/>
    <property type="match status" value="1"/>
</dbReference>
<dbReference type="Gene3D" id="2.60.260.20">
    <property type="entry name" value="Urease metallochaperone UreE, N-terminal domain"/>
    <property type="match status" value="2"/>
</dbReference>
<organism evidence="7 8">
    <name type="scientific">Candidatus Curtissbacteria bacterium GW2011_GWA1_40_16</name>
    <dbReference type="NCBI Taxonomy" id="1618405"/>
    <lineage>
        <taxon>Bacteria</taxon>
        <taxon>Candidatus Curtissiibacteriota</taxon>
    </lineage>
</organism>
<dbReference type="InterPro" id="IPR001623">
    <property type="entry name" value="DnaJ_domain"/>
</dbReference>
<evidence type="ECO:0000313" key="8">
    <source>
        <dbReference type="Proteomes" id="UP000034531"/>
    </source>
</evidence>
<evidence type="ECO:0000256" key="2">
    <source>
        <dbReference type="ARBA" id="ARBA00022737"/>
    </source>
</evidence>
<evidence type="ECO:0000259" key="6">
    <source>
        <dbReference type="PROSITE" id="PS50076"/>
    </source>
</evidence>
<evidence type="ECO:0000256" key="5">
    <source>
        <dbReference type="ARBA" id="ARBA00023186"/>
    </source>
</evidence>
<keyword evidence="4" id="KW-0862">Zinc</keyword>
<gene>
    <name evidence="7" type="ORF">UT84_C0045G0001</name>
</gene>
<evidence type="ECO:0000256" key="4">
    <source>
        <dbReference type="ARBA" id="ARBA00022833"/>
    </source>
</evidence>
<dbReference type="InterPro" id="IPR002939">
    <property type="entry name" value="DnaJ_C"/>
</dbReference>
<dbReference type="GO" id="GO:0042026">
    <property type="term" value="P:protein refolding"/>
    <property type="evidence" value="ECO:0007669"/>
    <property type="project" value="TreeGrafter"/>
</dbReference>
<evidence type="ECO:0000256" key="1">
    <source>
        <dbReference type="ARBA" id="ARBA00022723"/>
    </source>
</evidence>
<proteinExistence type="predicted"/>
<dbReference type="AlphaFoldDB" id="A0A0G0TMC5"/>
<dbReference type="SUPFAM" id="SSF46565">
    <property type="entry name" value="Chaperone J-domain"/>
    <property type="match status" value="1"/>
</dbReference>
<dbReference type="PROSITE" id="PS00636">
    <property type="entry name" value="DNAJ_1"/>
    <property type="match status" value="1"/>
</dbReference>
<sequence>MAEKADYYQTLGVSKGAADAQIKSAYRNLARKHHPDVDKSDGAEKKFKEINEAYQVLSDPQKKAAYDQYGHSAFEPGGGFGGGFGQGQGQGGFRTYTWTGDMGDLGFDMGGGGGFADPFDIFEMVFGQRSPFGRQARLSRYVITITFDEAVHGTQKEIEIEGKRQKIKIPAGVDDGSEIRFSNYIIVCQVSRHPRFVRRGYDIVTEHEISYSKAALGSVEDIETIDGPVKIRIPSGTQPGTQIRLRGKGVSRVSSHGQGDHYVIIRIKVPSKLNRDQKELLEELESLS</sequence>
<dbReference type="EMBL" id="LBYI01000045">
    <property type="protein sequence ID" value="KKR48190.1"/>
    <property type="molecule type" value="Genomic_DNA"/>
</dbReference>
<evidence type="ECO:0000256" key="3">
    <source>
        <dbReference type="ARBA" id="ARBA00022771"/>
    </source>
</evidence>
<dbReference type="GO" id="GO:0008270">
    <property type="term" value="F:zinc ion binding"/>
    <property type="evidence" value="ECO:0007669"/>
    <property type="project" value="UniProtKB-KW"/>
</dbReference>
<dbReference type="PROSITE" id="PS50076">
    <property type="entry name" value="DNAJ_2"/>
    <property type="match status" value="1"/>
</dbReference>
<dbReference type="GO" id="GO:0051082">
    <property type="term" value="F:unfolded protein binding"/>
    <property type="evidence" value="ECO:0007669"/>
    <property type="project" value="InterPro"/>
</dbReference>
<keyword evidence="3" id="KW-0863">Zinc-finger</keyword>
<feature type="domain" description="J" evidence="6">
    <location>
        <begin position="6"/>
        <end position="70"/>
    </location>
</feature>